<evidence type="ECO:0000256" key="3">
    <source>
        <dbReference type="ARBA" id="ARBA00023163"/>
    </source>
</evidence>
<dbReference type="InterPro" id="IPR018062">
    <property type="entry name" value="HTH_AraC-typ_CS"/>
</dbReference>
<dbReference type="InterPro" id="IPR009057">
    <property type="entry name" value="Homeodomain-like_sf"/>
</dbReference>
<evidence type="ECO:0000256" key="1">
    <source>
        <dbReference type="ARBA" id="ARBA00023015"/>
    </source>
</evidence>
<dbReference type="GO" id="GO:0003700">
    <property type="term" value="F:DNA-binding transcription factor activity"/>
    <property type="evidence" value="ECO:0007669"/>
    <property type="project" value="InterPro"/>
</dbReference>
<dbReference type="SMART" id="SM00342">
    <property type="entry name" value="HTH_ARAC"/>
    <property type="match status" value="1"/>
</dbReference>
<evidence type="ECO:0000313" key="6">
    <source>
        <dbReference type="Proteomes" id="UP000002945"/>
    </source>
</evidence>
<dbReference type="AlphaFoldDB" id="A9E8I3"/>
<accession>A9E8I3</accession>
<comment type="caution">
    <text evidence="5">The sequence shown here is derived from an EMBL/GenBank/DDBJ whole genome shotgun (WGS) entry which is preliminary data.</text>
</comment>
<dbReference type="PANTHER" id="PTHR47893:SF1">
    <property type="entry name" value="REGULATORY PROTEIN PCHR"/>
    <property type="match status" value="1"/>
</dbReference>
<proteinExistence type="predicted"/>
<keyword evidence="3" id="KW-0804">Transcription</keyword>
<keyword evidence="1" id="KW-0805">Transcription regulation</keyword>
<dbReference type="eggNOG" id="COG2207">
    <property type="taxonomic scope" value="Bacteria"/>
</dbReference>
<dbReference type="SUPFAM" id="SSF46689">
    <property type="entry name" value="Homeodomain-like"/>
    <property type="match status" value="1"/>
</dbReference>
<evidence type="ECO:0000313" key="5">
    <source>
        <dbReference type="EMBL" id="EDP94776.1"/>
    </source>
</evidence>
<feature type="domain" description="HTH araC/xylS-type" evidence="4">
    <location>
        <begin position="238"/>
        <end position="336"/>
    </location>
</feature>
<reference evidence="5 6" key="1">
    <citation type="journal article" date="2011" name="J. Bacteriol.">
        <title>Genome sequence of the algicidal bacterium Kordia algicida OT-1.</title>
        <authorList>
            <person name="Lee H.S."/>
            <person name="Kang S.G."/>
            <person name="Kwon K.K."/>
            <person name="Lee J.H."/>
            <person name="Kim S.J."/>
        </authorList>
    </citation>
    <scope>NUCLEOTIDE SEQUENCE [LARGE SCALE GENOMIC DNA]</scope>
    <source>
        <strain evidence="5 6">OT-1</strain>
    </source>
</reference>
<dbReference type="InterPro" id="IPR020449">
    <property type="entry name" value="Tscrpt_reg_AraC-type_HTH"/>
</dbReference>
<dbReference type="RefSeq" id="WP_007092792.1">
    <property type="nucleotide sequence ID" value="NZ_CP142125.1"/>
</dbReference>
<dbReference type="HOGENOM" id="CLU_052345_4_3_10"/>
<keyword evidence="6" id="KW-1185">Reference proteome</keyword>
<dbReference type="PRINTS" id="PR00032">
    <property type="entry name" value="HTHARAC"/>
</dbReference>
<dbReference type="PANTHER" id="PTHR47893">
    <property type="entry name" value="REGULATORY PROTEIN PCHR"/>
    <property type="match status" value="1"/>
</dbReference>
<sequence>MQKTHIKNTHIKDVLIGISNFFEGKFTEKDGLYTCTINNLKGAIVLTGIDFDSGLSFLNFKGNFKEITELLLKNNNENIIEFIGVSAGNIIFSEGKVSTYLNESRNQSMVISNKYPSIKSYTFAKDVATEVSIISLDVSMFTTFRNNEYNLSLLKLICWLNSLQLSDKQLYIGNQHEEMSSLIHTFLEADREDNTTVLTHFESLIRNALVNQIALFHPNASKLENNTSLKDDELTKIVSLIATIEENPQELYTISMLCEMTRLSPAKLQEGFKILCDRTVIDFIRYVRLTAAEKLIRTTDMSIAEIIYSVGFTSRSYFSKIFKNKYGDSPKQYQLKARVAR</sequence>
<dbReference type="EMBL" id="ABIB01000013">
    <property type="protein sequence ID" value="EDP94776.1"/>
    <property type="molecule type" value="Genomic_DNA"/>
</dbReference>
<dbReference type="Proteomes" id="UP000002945">
    <property type="component" value="Unassembled WGS sequence"/>
</dbReference>
<protein>
    <submittedName>
        <fullName evidence="5">Hypothetical transcriptional regulator, AraC family protein</fullName>
    </submittedName>
</protein>
<keyword evidence="2" id="KW-0238">DNA-binding</keyword>
<dbReference type="InterPro" id="IPR018060">
    <property type="entry name" value="HTH_AraC"/>
</dbReference>
<dbReference type="PROSITE" id="PS01124">
    <property type="entry name" value="HTH_ARAC_FAMILY_2"/>
    <property type="match status" value="1"/>
</dbReference>
<dbReference type="Pfam" id="PF12833">
    <property type="entry name" value="HTH_18"/>
    <property type="match status" value="1"/>
</dbReference>
<dbReference type="GO" id="GO:0043565">
    <property type="term" value="F:sequence-specific DNA binding"/>
    <property type="evidence" value="ECO:0007669"/>
    <property type="project" value="InterPro"/>
</dbReference>
<dbReference type="STRING" id="391587.KAOT1_01080"/>
<dbReference type="Gene3D" id="1.10.10.60">
    <property type="entry name" value="Homeodomain-like"/>
    <property type="match status" value="1"/>
</dbReference>
<evidence type="ECO:0000256" key="2">
    <source>
        <dbReference type="ARBA" id="ARBA00023125"/>
    </source>
</evidence>
<gene>
    <name evidence="5" type="ORF">KAOT1_01080</name>
</gene>
<organism evidence="5 6">
    <name type="scientific">Kordia algicida OT-1</name>
    <dbReference type="NCBI Taxonomy" id="391587"/>
    <lineage>
        <taxon>Bacteria</taxon>
        <taxon>Pseudomonadati</taxon>
        <taxon>Bacteroidota</taxon>
        <taxon>Flavobacteriia</taxon>
        <taxon>Flavobacteriales</taxon>
        <taxon>Flavobacteriaceae</taxon>
        <taxon>Kordia</taxon>
    </lineage>
</organism>
<evidence type="ECO:0000259" key="4">
    <source>
        <dbReference type="PROSITE" id="PS01124"/>
    </source>
</evidence>
<dbReference type="OrthoDB" id="2666928at2"/>
<dbReference type="InterPro" id="IPR053142">
    <property type="entry name" value="PchR_regulatory_protein"/>
</dbReference>
<dbReference type="PROSITE" id="PS00041">
    <property type="entry name" value="HTH_ARAC_FAMILY_1"/>
    <property type="match status" value="1"/>
</dbReference>
<name>A9E8I3_9FLAO</name>